<name>A0ABU7LUC0_9PROT</name>
<dbReference type="InterPro" id="IPR023753">
    <property type="entry name" value="FAD/NAD-binding_dom"/>
</dbReference>
<evidence type="ECO:0000313" key="10">
    <source>
        <dbReference type="EMBL" id="MEE2565081.1"/>
    </source>
</evidence>
<dbReference type="PANTHER" id="PTHR43557:SF2">
    <property type="entry name" value="RIESKE DOMAIN-CONTAINING PROTEIN-RELATED"/>
    <property type="match status" value="1"/>
</dbReference>
<dbReference type="PRINTS" id="PR00411">
    <property type="entry name" value="PNDRDTASEI"/>
</dbReference>
<dbReference type="SUPFAM" id="SSF51905">
    <property type="entry name" value="FAD/NAD(P)-binding domain"/>
    <property type="match status" value="1"/>
</dbReference>
<evidence type="ECO:0000256" key="1">
    <source>
        <dbReference type="ARBA" id="ARBA00001974"/>
    </source>
</evidence>
<dbReference type="Pfam" id="PF14759">
    <property type="entry name" value="Reductase_C"/>
    <property type="match status" value="1"/>
</dbReference>
<dbReference type="SUPFAM" id="SSF50022">
    <property type="entry name" value="ISP domain"/>
    <property type="match status" value="1"/>
</dbReference>
<dbReference type="Pfam" id="PF00355">
    <property type="entry name" value="Rieske"/>
    <property type="match status" value="1"/>
</dbReference>
<dbReference type="InterPro" id="IPR050446">
    <property type="entry name" value="FAD-oxidoreductase/Apoptosis"/>
</dbReference>
<evidence type="ECO:0000256" key="7">
    <source>
        <dbReference type="ARBA" id="ARBA00023004"/>
    </source>
</evidence>
<dbReference type="InterPro" id="IPR028202">
    <property type="entry name" value="Reductase_C"/>
</dbReference>
<keyword evidence="8" id="KW-0411">Iron-sulfur</keyword>
<dbReference type="InterPro" id="IPR036188">
    <property type="entry name" value="FAD/NAD-bd_sf"/>
</dbReference>
<proteinExistence type="predicted"/>
<evidence type="ECO:0000256" key="8">
    <source>
        <dbReference type="ARBA" id="ARBA00023014"/>
    </source>
</evidence>
<evidence type="ECO:0000256" key="4">
    <source>
        <dbReference type="ARBA" id="ARBA00022723"/>
    </source>
</evidence>
<dbReference type="InterPro" id="IPR036922">
    <property type="entry name" value="Rieske_2Fe-2S_sf"/>
</dbReference>
<dbReference type="Pfam" id="PF07992">
    <property type="entry name" value="Pyr_redox_2"/>
    <property type="match status" value="1"/>
</dbReference>
<accession>A0ABU7LUC0</accession>
<keyword evidence="4" id="KW-0479">Metal-binding</keyword>
<reference evidence="10 11" key="1">
    <citation type="submission" date="2024-01" db="EMBL/GenBank/DDBJ databases">
        <title>Hyphobacterium bacterium isolated from marine sediment.</title>
        <authorList>
            <person name="Zhao S."/>
        </authorList>
    </citation>
    <scope>NUCLEOTIDE SEQUENCE [LARGE SCALE GENOMIC DNA]</scope>
    <source>
        <strain evidence="10 11">Y60-23</strain>
    </source>
</reference>
<dbReference type="Proteomes" id="UP001310692">
    <property type="component" value="Unassembled WGS sequence"/>
</dbReference>
<keyword evidence="5" id="KW-0274">FAD</keyword>
<keyword evidence="6" id="KW-0560">Oxidoreductase</keyword>
<protein>
    <submittedName>
        <fullName evidence="10">FAD-dependent oxidoreductase</fullName>
    </submittedName>
</protein>
<dbReference type="PROSITE" id="PS51296">
    <property type="entry name" value="RIESKE"/>
    <property type="match status" value="1"/>
</dbReference>
<sequence>MTEQNNSRPADHDFEAGVPLSAFEDQTTLTGQAGETPVIVSCQDGEYRAFEAVCSHYGASLAEGAFSADTVRCPLHHACFSLRTGAAIAAPAFGPLTRRSVVIANGQVTVGAAIDTDAAGAPCRARASDPHRIVLVGSGAAAFAAADTLRKEGYAGELVMVSEDEDRPYDRPNLSKDYLAGSAPPEWMPLQSWDFYDHHDIEILAKTRVTRLDLNSARVETDQHGALAYDRLLLATGARARTLPLPGAPEDRVFTLRSMADAKRLIAAVESAQNIAIVGAGFIGLEVSASLRQRGKAITIISNEAEPFAASLGPEIGRHVRQLHEANGVRFIGSASVRDFDGQSVTLDGGDSVSADLVVVGIGAIPNDALAAEAGLPVEDGILVDADLQTAVPGVFAAGDVARHRNDWAGRPTREEHWVAAQRQGQIAARNMLGAQDAYNEAPFFWTHQFDMTLKVSGLPGVWDRISVSGSIPDNDFVASYYEGPRLRAVASAGREHESTVLHEQLNALHEQAARPGS</sequence>
<feature type="domain" description="Rieske" evidence="9">
    <location>
        <begin position="15"/>
        <end position="110"/>
    </location>
</feature>
<dbReference type="RefSeq" id="WP_330194593.1">
    <property type="nucleotide sequence ID" value="NZ_JAZDRO010000001.1"/>
</dbReference>
<keyword evidence="2" id="KW-0285">Flavoprotein</keyword>
<dbReference type="SUPFAM" id="SSF55424">
    <property type="entry name" value="FAD/NAD-linked reductases, dimerisation (C-terminal) domain"/>
    <property type="match status" value="1"/>
</dbReference>
<dbReference type="InterPro" id="IPR016156">
    <property type="entry name" value="FAD/NAD-linked_Rdtase_dimer_sf"/>
</dbReference>
<keyword evidence="11" id="KW-1185">Reference proteome</keyword>
<dbReference type="Gene3D" id="2.102.10.10">
    <property type="entry name" value="Rieske [2Fe-2S] iron-sulphur domain"/>
    <property type="match status" value="1"/>
</dbReference>
<evidence type="ECO:0000256" key="5">
    <source>
        <dbReference type="ARBA" id="ARBA00022827"/>
    </source>
</evidence>
<evidence type="ECO:0000256" key="6">
    <source>
        <dbReference type="ARBA" id="ARBA00023002"/>
    </source>
</evidence>
<dbReference type="Gene3D" id="3.30.390.30">
    <property type="match status" value="1"/>
</dbReference>
<dbReference type="Gene3D" id="3.50.50.60">
    <property type="entry name" value="FAD/NAD(P)-binding domain"/>
    <property type="match status" value="2"/>
</dbReference>
<evidence type="ECO:0000256" key="3">
    <source>
        <dbReference type="ARBA" id="ARBA00022714"/>
    </source>
</evidence>
<dbReference type="PRINTS" id="PR00368">
    <property type="entry name" value="FADPNR"/>
</dbReference>
<keyword evidence="7" id="KW-0408">Iron</keyword>
<dbReference type="InterPro" id="IPR017941">
    <property type="entry name" value="Rieske_2Fe-2S"/>
</dbReference>
<dbReference type="EMBL" id="JAZDRO010000001">
    <property type="protein sequence ID" value="MEE2565081.1"/>
    <property type="molecule type" value="Genomic_DNA"/>
</dbReference>
<dbReference type="PANTHER" id="PTHR43557">
    <property type="entry name" value="APOPTOSIS-INDUCING FACTOR 1"/>
    <property type="match status" value="1"/>
</dbReference>
<keyword evidence="3" id="KW-0001">2Fe-2S</keyword>
<gene>
    <name evidence="10" type="ORF">V0U35_00175</name>
</gene>
<evidence type="ECO:0000259" key="9">
    <source>
        <dbReference type="PROSITE" id="PS51296"/>
    </source>
</evidence>
<comment type="caution">
    <text evidence="10">The sequence shown here is derived from an EMBL/GenBank/DDBJ whole genome shotgun (WGS) entry which is preliminary data.</text>
</comment>
<evidence type="ECO:0000313" key="11">
    <source>
        <dbReference type="Proteomes" id="UP001310692"/>
    </source>
</evidence>
<organism evidence="10 11">
    <name type="scientific">Hyphobacterium marinum</name>
    <dbReference type="NCBI Taxonomy" id="3116574"/>
    <lineage>
        <taxon>Bacteria</taxon>
        <taxon>Pseudomonadati</taxon>
        <taxon>Pseudomonadota</taxon>
        <taxon>Alphaproteobacteria</taxon>
        <taxon>Maricaulales</taxon>
        <taxon>Maricaulaceae</taxon>
        <taxon>Hyphobacterium</taxon>
    </lineage>
</organism>
<evidence type="ECO:0000256" key="2">
    <source>
        <dbReference type="ARBA" id="ARBA00022630"/>
    </source>
</evidence>
<comment type="cofactor">
    <cofactor evidence="1">
        <name>FAD</name>
        <dbReference type="ChEBI" id="CHEBI:57692"/>
    </cofactor>
</comment>